<gene>
    <name evidence="1" type="ORF">GCM10017643_18410</name>
</gene>
<name>A0A9W6MZ51_9HYPH</name>
<keyword evidence="2" id="KW-1185">Reference proteome</keyword>
<reference evidence="1" key="1">
    <citation type="journal article" date="2014" name="Int. J. Syst. Evol. Microbiol.">
        <title>Complete genome sequence of Corynebacterium casei LMG S-19264T (=DSM 44701T), isolated from a smear-ripened cheese.</title>
        <authorList>
            <consortium name="US DOE Joint Genome Institute (JGI-PGF)"/>
            <person name="Walter F."/>
            <person name="Albersmeier A."/>
            <person name="Kalinowski J."/>
            <person name="Ruckert C."/>
        </authorList>
    </citation>
    <scope>NUCLEOTIDE SEQUENCE</scope>
    <source>
        <strain evidence="1">VKM B-2484</strain>
    </source>
</reference>
<evidence type="ECO:0000313" key="2">
    <source>
        <dbReference type="Proteomes" id="UP001143370"/>
    </source>
</evidence>
<proteinExistence type="predicted"/>
<organism evidence="1 2">
    <name type="scientific">Ancylobacter dichloromethanicus</name>
    <dbReference type="NCBI Taxonomy" id="518825"/>
    <lineage>
        <taxon>Bacteria</taxon>
        <taxon>Pseudomonadati</taxon>
        <taxon>Pseudomonadota</taxon>
        <taxon>Alphaproteobacteria</taxon>
        <taxon>Hyphomicrobiales</taxon>
        <taxon>Xanthobacteraceae</taxon>
        <taxon>Ancylobacter</taxon>
    </lineage>
</organism>
<dbReference type="AlphaFoldDB" id="A0A9W6MZ51"/>
<sequence>MPDSNEGQVNLPCVLHERIDDVCYVCEVQGWTDLVYLLDLVAHGLQ</sequence>
<accession>A0A9W6MZ51</accession>
<comment type="caution">
    <text evidence="1">The sequence shown here is derived from an EMBL/GenBank/DDBJ whole genome shotgun (WGS) entry which is preliminary data.</text>
</comment>
<evidence type="ECO:0000313" key="1">
    <source>
        <dbReference type="EMBL" id="GLK71726.1"/>
    </source>
</evidence>
<dbReference type="Proteomes" id="UP001143370">
    <property type="component" value="Unassembled WGS sequence"/>
</dbReference>
<dbReference type="RefSeq" id="WP_213373062.1">
    <property type="nucleotide sequence ID" value="NZ_BSFJ01000005.1"/>
</dbReference>
<reference evidence="1" key="2">
    <citation type="submission" date="2023-01" db="EMBL/GenBank/DDBJ databases">
        <authorList>
            <person name="Sun Q."/>
            <person name="Evtushenko L."/>
        </authorList>
    </citation>
    <scope>NUCLEOTIDE SEQUENCE</scope>
    <source>
        <strain evidence="1">VKM B-2484</strain>
    </source>
</reference>
<dbReference type="EMBL" id="BSFJ01000005">
    <property type="protein sequence ID" value="GLK71726.1"/>
    <property type="molecule type" value="Genomic_DNA"/>
</dbReference>
<protein>
    <submittedName>
        <fullName evidence="1">Uncharacterized protein</fullName>
    </submittedName>
</protein>